<sequence>MQGGTLTIYDTEEAYVEALSDYLNKNMELGVVTVAFSDLDKFTSYLENDKAGYVVVCEAFDKHNLKGRVNEDKIISLVTTKDGDNSGPWVYKYQSAKAITKELKAVMLMKEENILLEDNNLHIVFSTKSSIEREEYANILMTDLKNKGSVLYLDMEPYNSRVVNGYGNPKGMSELIYYLKQGGEKLKWKFKTLIEKEDVSGRILPVSCPLDLSELTGEDVKELLDIVQRLNEYDFILINLGLLTPATFELMKAGKHIEIVVTRKNGDRESAENLINNMKLLGMKDVERRVEIIEFGTDTWL</sequence>
<dbReference type="Gene3D" id="3.40.50.10850">
    <property type="entry name" value="Ntrc-like two-domain protein"/>
    <property type="match status" value="1"/>
</dbReference>
<dbReference type="OrthoDB" id="9777019at2"/>
<dbReference type="InterPro" id="IPR027417">
    <property type="entry name" value="P-loop_NTPase"/>
</dbReference>
<dbReference type="STRING" id="592026.GCWU0000282_000489"/>
<name>V2Y7T3_9FIRM</name>
<dbReference type="Gene3D" id="3.40.50.300">
    <property type="entry name" value="P-loop containing nucleotide triphosphate hydrolases"/>
    <property type="match status" value="1"/>
</dbReference>
<dbReference type="EMBL" id="ACIL03000005">
    <property type="protein sequence ID" value="ESL04142.1"/>
    <property type="molecule type" value="Genomic_DNA"/>
</dbReference>
<protein>
    <submittedName>
        <fullName evidence="1">Uncharacterized protein</fullName>
    </submittedName>
</protein>
<accession>V2Y7T3</accession>
<dbReference type="AlphaFoldDB" id="V2Y7T3"/>
<gene>
    <name evidence="1" type="ORF">GCWU0000282_000489</name>
</gene>
<reference evidence="1 2" key="1">
    <citation type="submission" date="2013-06" db="EMBL/GenBank/DDBJ databases">
        <authorList>
            <person name="Weinstock G."/>
            <person name="Sodergren E."/>
            <person name="Clifton S."/>
            <person name="Fulton L."/>
            <person name="Fulton B."/>
            <person name="Courtney L."/>
            <person name="Fronick C."/>
            <person name="Harrison M."/>
            <person name="Strong C."/>
            <person name="Farmer C."/>
            <person name="Delahaunty K."/>
            <person name="Markovic C."/>
            <person name="Hall O."/>
            <person name="Minx P."/>
            <person name="Tomlinson C."/>
            <person name="Mitreva M."/>
            <person name="Nelson J."/>
            <person name="Hou S."/>
            <person name="Wollam A."/>
            <person name="Pepin K.H."/>
            <person name="Johnson M."/>
            <person name="Bhonagiri V."/>
            <person name="Nash W.E."/>
            <person name="Warren W."/>
            <person name="Chinwalla A."/>
            <person name="Mardis E.R."/>
            <person name="Wilson R.K."/>
        </authorList>
    </citation>
    <scope>NUCLEOTIDE SEQUENCE [LARGE SCALE GENOMIC DNA]</scope>
    <source>
        <strain evidence="1 2">ATCC 51271</strain>
    </source>
</reference>
<dbReference type="RefSeq" id="WP_023353382.1">
    <property type="nucleotide sequence ID" value="NZ_KI535366.1"/>
</dbReference>
<proteinExistence type="predicted"/>
<dbReference type="eggNOG" id="COG1192">
    <property type="taxonomic scope" value="Bacteria"/>
</dbReference>
<comment type="caution">
    <text evidence="1">The sequence shown here is derived from an EMBL/GenBank/DDBJ whole genome shotgun (WGS) entry which is preliminary data.</text>
</comment>
<evidence type="ECO:0000313" key="2">
    <source>
        <dbReference type="Proteomes" id="UP000018227"/>
    </source>
</evidence>
<dbReference type="HOGENOM" id="CLU_923432_0_0_9"/>
<organism evidence="1 2">
    <name type="scientific">Catonella morbi ATCC 51271</name>
    <dbReference type="NCBI Taxonomy" id="592026"/>
    <lineage>
        <taxon>Bacteria</taxon>
        <taxon>Bacillati</taxon>
        <taxon>Bacillota</taxon>
        <taxon>Clostridia</taxon>
        <taxon>Lachnospirales</taxon>
        <taxon>Lachnospiraceae</taxon>
        <taxon>Catonella</taxon>
    </lineage>
</organism>
<keyword evidence="2" id="KW-1185">Reference proteome</keyword>
<evidence type="ECO:0000313" key="1">
    <source>
        <dbReference type="EMBL" id="ESL04142.1"/>
    </source>
</evidence>
<dbReference type="Proteomes" id="UP000018227">
    <property type="component" value="Unassembled WGS sequence"/>
</dbReference>